<reference evidence="1 2" key="1">
    <citation type="journal article" date="2019" name="Int. J. Syst. Evol. Microbiol.">
        <title>The Global Catalogue of Microorganisms (GCM) 10K type strain sequencing project: providing services to taxonomists for standard genome sequencing and annotation.</title>
        <authorList>
            <consortium name="The Broad Institute Genomics Platform"/>
            <consortium name="The Broad Institute Genome Sequencing Center for Infectious Disease"/>
            <person name="Wu L."/>
            <person name="Ma J."/>
        </authorList>
    </citation>
    <scope>NUCLEOTIDE SEQUENCE [LARGE SCALE GENOMIC DNA]</scope>
    <source>
        <strain evidence="1 2">CGMCC 1.12285</strain>
    </source>
</reference>
<accession>A0ABD6B1N5</accession>
<dbReference type="RefSeq" id="WP_379731421.1">
    <property type="nucleotide sequence ID" value="NZ_JBHSWZ010000089.1"/>
</dbReference>
<name>A0ABD6B1N5_9EURY</name>
<dbReference type="EMBL" id="JBHUDH010000007">
    <property type="protein sequence ID" value="MFD1524837.1"/>
    <property type="molecule type" value="Genomic_DNA"/>
</dbReference>
<evidence type="ECO:0000313" key="1">
    <source>
        <dbReference type="EMBL" id="MFD1524837.1"/>
    </source>
</evidence>
<gene>
    <name evidence="1" type="ORF">ACFR9S_00790</name>
</gene>
<proteinExistence type="predicted"/>
<sequence>MSDDPPPVQPDGGPAKELLAALAEHGEFAVEVGDDAHAESNGLDVDTPEGRLQFEVYPVEDYGADHERHDPDGGVYVNRWFFDGYTVLHVHDTDSDDHSVLVREQHPEERAMELRDHGVPDRRAQIVALREKGLSYGDIVDATGAEGPNHRGDVSKHLQAFNRQVGNAKWLAENADAFDLGN</sequence>
<dbReference type="AlphaFoldDB" id="A0ABD6B1N5"/>
<organism evidence="1 2">
    <name type="scientific">Halolamina salina</name>
    <dbReference type="NCBI Taxonomy" id="1220023"/>
    <lineage>
        <taxon>Archaea</taxon>
        <taxon>Methanobacteriati</taxon>
        <taxon>Methanobacteriota</taxon>
        <taxon>Stenosarchaea group</taxon>
        <taxon>Halobacteria</taxon>
        <taxon>Halobacteriales</taxon>
        <taxon>Haloferacaceae</taxon>
    </lineage>
</organism>
<keyword evidence="2" id="KW-1185">Reference proteome</keyword>
<protein>
    <submittedName>
        <fullName evidence="1">Uncharacterized protein</fullName>
    </submittedName>
</protein>
<dbReference type="Proteomes" id="UP001597111">
    <property type="component" value="Unassembled WGS sequence"/>
</dbReference>
<evidence type="ECO:0000313" key="2">
    <source>
        <dbReference type="Proteomes" id="UP001597111"/>
    </source>
</evidence>
<comment type="caution">
    <text evidence="1">The sequence shown here is derived from an EMBL/GenBank/DDBJ whole genome shotgun (WGS) entry which is preliminary data.</text>
</comment>